<accession>A0AAV7MB00</accession>
<organism evidence="2 3">
    <name type="scientific">Pleurodeles waltl</name>
    <name type="common">Iberian ribbed newt</name>
    <dbReference type="NCBI Taxonomy" id="8319"/>
    <lineage>
        <taxon>Eukaryota</taxon>
        <taxon>Metazoa</taxon>
        <taxon>Chordata</taxon>
        <taxon>Craniata</taxon>
        <taxon>Vertebrata</taxon>
        <taxon>Euteleostomi</taxon>
        <taxon>Amphibia</taxon>
        <taxon>Batrachia</taxon>
        <taxon>Caudata</taxon>
        <taxon>Salamandroidea</taxon>
        <taxon>Salamandridae</taxon>
        <taxon>Pleurodelinae</taxon>
        <taxon>Pleurodeles</taxon>
    </lineage>
</organism>
<evidence type="ECO:0000313" key="3">
    <source>
        <dbReference type="Proteomes" id="UP001066276"/>
    </source>
</evidence>
<protein>
    <submittedName>
        <fullName evidence="2">Uncharacterized protein</fullName>
    </submittedName>
</protein>
<name>A0AAV7MB00_PLEWA</name>
<comment type="caution">
    <text evidence="2">The sequence shown here is derived from an EMBL/GenBank/DDBJ whole genome shotgun (WGS) entry which is preliminary data.</text>
</comment>
<evidence type="ECO:0000256" key="1">
    <source>
        <dbReference type="SAM" id="MobiDB-lite"/>
    </source>
</evidence>
<proteinExistence type="predicted"/>
<reference evidence="2" key="1">
    <citation type="journal article" date="2022" name="bioRxiv">
        <title>Sequencing and chromosome-scale assembly of the giantPleurodeles waltlgenome.</title>
        <authorList>
            <person name="Brown T."/>
            <person name="Elewa A."/>
            <person name="Iarovenko S."/>
            <person name="Subramanian E."/>
            <person name="Araus A.J."/>
            <person name="Petzold A."/>
            <person name="Susuki M."/>
            <person name="Suzuki K.-i.T."/>
            <person name="Hayashi T."/>
            <person name="Toyoda A."/>
            <person name="Oliveira C."/>
            <person name="Osipova E."/>
            <person name="Leigh N.D."/>
            <person name="Simon A."/>
            <person name="Yun M.H."/>
        </authorList>
    </citation>
    <scope>NUCLEOTIDE SEQUENCE</scope>
    <source>
        <strain evidence="2">20211129_DDA</strain>
        <tissue evidence="2">Liver</tissue>
    </source>
</reference>
<dbReference type="AlphaFoldDB" id="A0AAV7MB00"/>
<gene>
    <name evidence="2" type="ORF">NDU88_005360</name>
</gene>
<feature type="region of interest" description="Disordered" evidence="1">
    <location>
        <begin position="1"/>
        <end position="33"/>
    </location>
</feature>
<evidence type="ECO:0000313" key="2">
    <source>
        <dbReference type="EMBL" id="KAJ1100274.1"/>
    </source>
</evidence>
<keyword evidence="3" id="KW-1185">Reference proteome</keyword>
<dbReference type="Proteomes" id="UP001066276">
    <property type="component" value="Chromosome 10"/>
</dbReference>
<dbReference type="EMBL" id="JANPWB010000014">
    <property type="protein sequence ID" value="KAJ1100274.1"/>
    <property type="molecule type" value="Genomic_DNA"/>
</dbReference>
<sequence>MKQGMNGPEEEPHFPVTQKTLVSHRPGRPACQLPRDAADRCRSVDQSAPGRLRNFNFISLWRAAEAQSIAPSQAGHGKIIQHLPVRGDKKMLGFALAELLDASIDIYVISLQ</sequence>